<gene>
    <name evidence="2" type="ORF">QO034_16805</name>
</gene>
<sequence>MARFLLVHGSCHGAWCWRDLIPQLESLGHAAIAIDQPGSGDDPTPYADVTLGACRDAVLATSAPDTIVVGHSWGGYPISAAAERDPDAMRALVFLCAYVPEPGLSMVDMRKRGPRQTIADAVVRAPDGLTYTILPDRVPDLFYHDCPAETVDYALARLGPQPILPQTTPLDLTERFHSVPKFYIRGDEDRTIPPEYQIAMTRNWPSEGVFAMPTSHSPFFADPAGLAARLDRIAGAI</sequence>
<accession>A0ABT7FI11</accession>
<proteinExistence type="predicted"/>
<dbReference type="Gene3D" id="3.40.50.1820">
    <property type="entry name" value="alpha/beta hydrolase"/>
    <property type="match status" value="1"/>
</dbReference>
<name>A0ABT7FI11_9RHOB</name>
<dbReference type="Pfam" id="PF12697">
    <property type="entry name" value="Abhydrolase_6"/>
    <property type="match status" value="1"/>
</dbReference>
<dbReference type="InterPro" id="IPR029058">
    <property type="entry name" value="AB_hydrolase_fold"/>
</dbReference>
<evidence type="ECO:0000313" key="3">
    <source>
        <dbReference type="Proteomes" id="UP001227126"/>
    </source>
</evidence>
<dbReference type="InterPro" id="IPR045889">
    <property type="entry name" value="MES/HNL"/>
</dbReference>
<dbReference type="InterPro" id="IPR000073">
    <property type="entry name" value="AB_hydrolase_1"/>
</dbReference>
<reference evidence="2 3" key="1">
    <citation type="submission" date="2023-05" db="EMBL/GenBank/DDBJ databases">
        <title>Sedimentitalea sp. nov. JM2-8.</title>
        <authorList>
            <person name="Huang J."/>
        </authorList>
    </citation>
    <scope>NUCLEOTIDE SEQUENCE [LARGE SCALE GENOMIC DNA]</scope>
    <source>
        <strain evidence="2 3">JM2-8</strain>
    </source>
</reference>
<comment type="caution">
    <text evidence="2">The sequence shown here is derived from an EMBL/GenBank/DDBJ whole genome shotgun (WGS) entry which is preliminary data.</text>
</comment>
<dbReference type="EMBL" id="JASNJE010000024">
    <property type="protein sequence ID" value="MDK3074751.1"/>
    <property type="molecule type" value="Genomic_DNA"/>
</dbReference>
<dbReference type="RefSeq" id="WP_284486682.1">
    <property type="nucleotide sequence ID" value="NZ_JASNJE010000024.1"/>
</dbReference>
<organism evidence="2 3">
    <name type="scientific">Sedimentitalea xiamensis</name>
    <dbReference type="NCBI Taxonomy" id="3050037"/>
    <lineage>
        <taxon>Bacteria</taxon>
        <taxon>Pseudomonadati</taxon>
        <taxon>Pseudomonadota</taxon>
        <taxon>Alphaproteobacteria</taxon>
        <taxon>Rhodobacterales</taxon>
        <taxon>Paracoccaceae</taxon>
        <taxon>Sedimentitalea</taxon>
    </lineage>
</organism>
<protein>
    <submittedName>
        <fullName evidence="2">Alpha/beta fold hydrolase</fullName>
    </submittedName>
</protein>
<keyword evidence="2" id="KW-0378">Hydrolase</keyword>
<dbReference type="Proteomes" id="UP001227126">
    <property type="component" value="Unassembled WGS sequence"/>
</dbReference>
<evidence type="ECO:0000313" key="2">
    <source>
        <dbReference type="EMBL" id="MDK3074751.1"/>
    </source>
</evidence>
<keyword evidence="3" id="KW-1185">Reference proteome</keyword>
<dbReference type="PANTHER" id="PTHR10992">
    <property type="entry name" value="METHYLESTERASE FAMILY MEMBER"/>
    <property type="match status" value="1"/>
</dbReference>
<dbReference type="SUPFAM" id="SSF53474">
    <property type="entry name" value="alpha/beta-Hydrolases"/>
    <property type="match status" value="1"/>
</dbReference>
<dbReference type="GO" id="GO:0016787">
    <property type="term" value="F:hydrolase activity"/>
    <property type="evidence" value="ECO:0007669"/>
    <property type="project" value="UniProtKB-KW"/>
</dbReference>
<dbReference type="PANTHER" id="PTHR10992:SF1086">
    <property type="entry name" value="AB HYDROLASE-1 DOMAIN-CONTAINING PROTEIN"/>
    <property type="match status" value="1"/>
</dbReference>
<evidence type="ECO:0000259" key="1">
    <source>
        <dbReference type="Pfam" id="PF12697"/>
    </source>
</evidence>
<feature type="domain" description="AB hydrolase-1" evidence="1">
    <location>
        <begin position="4"/>
        <end position="228"/>
    </location>
</feature>